<evidence type="ECO:0000256" key="1">
    <source>
        <dbReference type="ARBA" id="ARBA00007169"/>
    </source>
</evidence>
<dbReference type="PANTHER" id="PTHR11487">
    <property type="entry name" value="THIOESTERASE"/>
    <property type="match status" value="1"/>
</dbReference>
<dbReference type="InterPro" id="IPR029058">
    <property type="entry name" value="AB_hydrolase_fold"/>
</dbReference>
<reference evidence="3" key="1">
    <citation type="submission" date="2021-12" db="EMBL/GenBank/DDBJ databases">
        <title>Discovery of the Pendulisporaceae a myxobacterial family with distinct sporulation behavior and unique specialized metabolism.</title>
        <authorList>
            <person name="Garcia R."/>
            <person name="Popoff A."/>
            <person name="Bader C.D."/>
            <person name="Loehr J."/>
            <person name="Walesch S."/>
            <person name="Walt C."/>
            <person name="Boldt J."/>
            <person name="Bunk B."/>
            <person name="Haeckl F.J.F.P.J."/>
            <person name="Gunesch A.P."/>
            <person name="Birkelbach J."/>
            <person name="Nuebel U."/>
            <person name="Pietschmann T."/>
            <person name="Bach T."/>
            <person name="Mueller R."/>
        </authorList>
    </citation>
    <scope>NUCLEOTIDE SEQUENCE</scope>
    <source>
        <strain evidence="3">MSr11367</strain>
    </source>
</reference>
<dbReference type="EMBL" id="CP089983">
    <property type="protein sequence ID" value="WXB07548.1"/>
    <property type="molecule type" value="Genomic_DNA"/>
</dbReference>
<evidence type="ECO:0000313" key="3">
    <source>
        <dbReference type="EMBL" id="WXB07548.1"/>
    </source>
</evidence>
<proteinExistence type="inferred from homology"/>
<dbReference type="PANTHER" id="PTHR11487:SF0">
    <property type="entry name" value="S-ACYL FATTY ACID SYNTHASE THIOESTERASE, MEDIUM CHAIN"/>
    <property type="match status" value="1"/>
</dbReference>
<organism evidence="3 4">
    <name type="scientific">Pendulispora rubella</name>
    <dbReference type="NCBI Taxonomy" id="2741070"/>
    <lineage>
        <taxon>Bacteria</taxon>
        <taxon>Pseudomonadati</taxon>
        <taxon>Myxococcota</taxon>
        <taxon>Myxococcia</taxon>
        <taxon>Myxococcales</taxon>
        <taxon>Sorangiineae</taxon>
        <taxon>Pendulisporaceae</taxon>
        <taxon>Pendulispora</taxon>
    </lineage>
</organism>
<dbReference type="InterPro" id="IPR001031">
    <property type="entry name" value="Thioesterase"/>
</dbReference>
<dbReference type="SUPFAM" id="SSF53474">
    <property type="entry name" value="alpha/beta-Hydrolases"/>
    <property type="match status" value="1"/>
</dbReference>
<dbReference type="Proteomes" id="UP001374803">
    <property type="component" value="Chromosome"/>
</dbReference>
<keyword evidence="4" id="KW-1185">Reference proteome</keyword>
<dbReference type="InterPro" id="IPR012223">
    <property type="entry name" value="TEII"/>
</dbReference>
<gene>
    <name evidence="3" type="ORF">LVJ94_09910</name>
</gene>
<dbReference type="RefSeq" id="WP_394837210.1">
    <property type="nucleotide sequence ID" value="NZ_CP089929.1"/>
</dbReference>
<dbReference type="Gene3D" id="3.40.50.1820">
    <property type="entry name" value="alpha/beta hydrolase"/>
    <property type="match status" value="1"/>
</dbReference>
<name>A0ABZ2L9J4_9BACT</name>
<feature type="domain" description="Thioesterase" evidence="2">
    <location>
        <begin position="22"/>
        <end position="244"/>
    </location>
</feature>
<sequence length="250" mass="27164">MIPAIQNPFFPTHKKIAGAGHQLVCFPYAGGASVAYRTWETKLAPSIEVCSAELPGRGRRFREPPYQRLDALVPVLVDSMMKVLDGRPFAFFGHSMGGVIAFEVAHHLQRIGARLPSVLFLSARGTGERDNPIHHLSEPAFIAKLRGYSGTPEEVLANPELMELFLPTLRADFAIALASKGIATEGPLPIPIEAMGGSHDPHVPTEDLPKWAARTTAAFNSTVFAGGHFYIREAEDDVHRLIKARLAGVA</sequence>
<dbReference type="GO" id="GO:0016787">
    <property type="term" value="F:hydrolase activity"/>
    <property type="evidence" value="ECO:0007669"/>
    <property type="project" value="UniProtKB-KW"/>
</dbReference>
<keyword evidence="3" id="KW-0378">Hydrolase</keyword>
<evidence type="ECO:0000259" key="2">
    <source>
        <dbReference type="Pfam" id="PF00975"/>
    </source>
</evidence>
<accession>A0ABZ2L9J4</accession>
<dbReference type="Pfam" id="PF00975">
    <property type="entry name" value="Thioesterase"/>
    <property type="match status" value="1"/>
</dbReference>
<evidence type="ECO:0000313" key="4">
    <source>
        <dbReference type="Proteomes" id="UP001374803"/>
    </source>
</evidence>
<comment type="similarity">
    <text evidence="1">Belongs to the thioesterase family.</text>
</comment>
<protein>
    <submittedName>
        <fullName evidence="3">Alpha/beta fold hydrolase</fullName>
    </submittedName>
</protein>